<accession>A0ABX6BQ38</accession>
<gene>
    <name evidence="1" type="ORF">CP977_15130</name>
</gene>
<name>A0ABX6BQ38_9ACTN</name>
<proteinExistence type="predicted"/>
<dbReference type="EMBL" id="CP023693">
    <property type="protein sequence ID" value="QEV36845.1"/>
    <property type="molecule type" value="Genomic_DNA"/>
</dbReference>
<sequence>MSRCGARRSVHAVAEAVRPVWAGSVCVLGPGHDGPHRDRAGDGWWVTPELADAVSVSLLTHVLASGPEPEYRSPRCIVGRHAHCRDHVPRESDVPGVRYLVCGCPCHPGAPGLPDD</sequence>
<keyword evidence="2" id="KW-1185">Reference proteome</keyword>
<evidence type="ECO:0000313" key="1">
    <source>
        <dbReference type="EMBL" id="QEV36845.1"/>
    </source>
</evidence>
<organism evidence="1 2">
    <name type="scientific">Streptomyces cinereoruber</name>
    <dbReference type="NCBI Taxonomy" id="67260"/>
    <lineage>
        <taxon>Bacteria</taxon>
        <taxon>Bacillati</taxon>
        <taxon>Actinomycetota</taxon>
        <taxon>Actinomycetes</taxon>
        <taxon>Kitasatosporales</taxon>
        <taxon>Streptomycetaceae</taxon>
        <taxon>Streptomyces</taxon>
    </lineage>
</organism>
<reference evidence="1 2" key="1">
    <citation type="submission" date="2017-09" db="EMBL/GenBank/DDBJ databases">
        <authorList>
            <person name="Lee N."/>
            <person name="Cho B.-K."/>
        </authorList>
    </citation>
    <scope>NUCLEOTIDE SEQUENCE [LARGE SCALE GENOMIC DNA]</scope>
    <source>
        <strain evidence="1 2">ATCC 19740</strain>
    </source>
</reference>
<evidence type="ECO:0000313" key="2">
    <source>
        <dbReference type="Proteomes" id="UP000326029"/>
    </source>
</evidence>
<dbReference type="Proteomes" id="UP000326029">
    <property type="component" value="Chromosome"/>
</dbReference>
<protein>
    <submittedName>
        <fullName evidence="1">Uncharacterized protein</fullName>
    </submittedName>
</protein>